<dbReference type="Pfam" id="PF10263">
    <property type="entry name" value="SprT-like"/>
    <property type="match status" value="1"/>
</dbReference>
<feature type="region of interest" description="Disordered" evidence="3">
    <location>
        <begin position="226"/>
        <end position="255"/>
    </location>
</feature>
<dbReference type="GO" id="GO:0006974">
    <property type="term" value="P:DNA damage response"/>
    <property type="evidence" value="ECO:0007669"/>
    <property type="project" value="InterPro"/>
</dbReference>
<organism evidence="5 6">
    <name type="scientific">Cetraspora pellucida</name>
    <dbReference type="NCBI Taxonomy" id="1433469"/>
    <lineage>
        <taxon>Eukaryota</taxon>
        <taxon>Fungi</taxon>
        <taxon>Fungi incertae sedis</taxon>
        <taxon>Mucoromycota</taxon>
        <taxon>Glomeromycotina</taxon>
        <taxon>Glomeromycetes</taxon>
        <taxon>Diversisporales</taxon>
        <taxon>Gigasporaceae</taxon>
        <taxon>Cetraspora</taxon>
    </lineage>
</organism>
<evidence type="ECO:0000313" key="6">
    <source>
        <dbReference type="Proteomes" id="UP000789759"/>
    </source>
</evidence>
<evidence type="ECO:0000256" key="3">
    <source>
        <dbReference type="SAM" id="MobiDB-lite"/>
    </source>
</evidence>
<evidence type="ECO:0000256" key="2">
    <source>
        <dbReference type="ARBA" id="ARBA00023242"/>
    </source>
</evidence>
<accession>A0A9N9DE12</accession>
<dbReference type="EMBL" id="CAJVQA010006231">
    <property type="protein sequence ID" value="CAG8636647.1"/>
    <property type="molecule type" value="Genomic_DNA"/>
</dbReference>
<proteinExistence type="predicted"/>
<protein>
    <submittedName>
        <fullName evidence="5">4004_t:CDS:1</fullName>
    </submittedName>
</protein>
<feature type="domain" description="SprT-like" evidence="4">
    <location>
        <begin position="48"/>
        <end position="229"/>
    </location>
</feature>
<comment type="caution">
    <text evidence="5">The sequence shown here is derived from an EMBL/GenBank/DDBJ whole genome shotgun (WGS) entry which is preliminary data.</text>
</comment>
<name>A0A9N9DE12_9GLOM</name>
<sequence>MENNDDAILAKKLQEEYKFINDVDSLALARQLQEEDLGSNENPDDPNPDLHSLFIAFDQQYFWGSLKSVEVRWSNKMTLCAGLCCYQAGGYCSIRLSEPLLKFRTRQDMIETLLHEMIHAYLFVTKNCKDHNAHGPEFLKHMERINTAAGTKITVYHNFRDEVNYYRTHVWKCDARIFITTVSAGRNYVDAGRPPYFGIVQRAMNRPPQPADSWWEKHRQSCGGKYHKIAEPQKEEKKQVSKNRKRKLENDNASGSNASLDKWFCKSSDKEVSQTYKFKKRCTDVDNGHNTSQNLNQPINLENDSNEKGKSLNTVQCPICGDNTIDNSTINDHIDLCIWASENGEKLSIM</sequence>
<keyword evidence="2" id="KW-0539">Nucleus</keyword>
<dbReference type="GO" id="GO:0004222">
    <property type="term" value="F:metalloendopeptidase activity"/>
    <property type="evidence" value="ECO:0007669"/>
    <property type="project" value="InterPro"/>
</dbReference>
<gene>
    <name evidence="5" type="ORF">CPELLU_LOCUS8654</name>
</gene>
<dbReference type="GO" id="GO:0003697">
    <property type="term" value="F:single-stranded DNA binding"/>
    <property type="evidence" value="ECO:0007669"/>
    <property type="project" value="InterPro"/>
</dbReference>
<dbReference type="Pfam" id="PF22934">
    <property type="entry name" value="SPRTN_ZBD"/>
    <property type="match status" value="1"/>
</dbReference>
<dbReference type="Proteomes" id="UP000789759">
    <property type="component" value="Unassembled WGS sequence"/>
</dbReference>
<dbReference type="OrthoDB" id="5236983at2759"/>
<evidence type="ECO:0000259" key="4">
    <source>
        <dbReference type="SMART" id="SM00731"/>
    </source>
</evidence>
<dbReference type="InterPro" id="IPR044245">
    <property type="entry name" value="Spartan"/>
</dbReference>
<comment type="subcellular location">
    <subcellularLocation>
        <location evidence="1">Nucleus</location>
    </subcellularLocation>
</comment>
<dbReference type="GO" id="GO:0005634">
    <property type="term" value="C:nucleus"/>
    <property type="evidence" value="ECO:0007669"/>
    <property type="project" value="UniProtKB-SubCell"/>
</dbReference>
<keyword evidence="6" id="KW-1185">Reference proteome</keyword>
<evidence type="ECO:0000256" key="1">
    <source>
        <dbReference type="ARBA" id="ARBA00004123"/>
    </source>
</evidence>
<dbReference type="AlphaFoldDB" id="A0A9N9DE12"/>
<reference evidence="5" key="1">
    <citation type="submission" date="2021-06" db="EMBL/GenBank/DDBJ databases">
        <authorList>
            <person name="Kallberg Y."/>
            <person name="Tangrot J."/>
            <person name="Rosling A."/>
        </authorList>
    </citation>
    <scope>NUCLEOTIDE SEQUENCE</scope>
    <source>
        <strain evidence="5">FL966</strain>
    </source>
</reference>
<evidence type="ECO:0000313" key="5">
    <source>
        <dbReference type="EMBL" id="CAG8636647.1"/>
    </source>
</evidence>
<dbReference type="InterPro" id="IPR055220">
    <property type="entry name" value="SPRTN_ZBD"/>
</dbReference>
<feature type="compositionally biased region" description="Basic and acidic residues" evidence="3">
    <location>
        <begin position="228"/>
        <end position="239"/>
    </location>
</feature>
<dbReference type="SMART" id="SM00731">
    <property type="entry name" value="SprT"/>
    <property type="match status" value="1"/>
</dbReference>
<dbReference type="GO" id="GO:0031593">
    <property type="term" value="F:polyubiquitin modification-dependent protein binding"/>
    <property type="evidence" value="ECO:0007669"/>
    <property type="project" value="TreeGrafter"/>
</dbReference>
<dbReference type="Gene3D" id="3.30.160.60">
    <property type="entry name" value="Classic Zinc Finger"/>
    <property type="match status" value="1"/>
</dbReference>
<dbReference type="InterPro" id="IPR006640">
    <property type="entry name" value="SprT-like_domain"/>
</dbReference>
<dbReference type="PANTHER" id="PTHR21220:SF0">
    <property type="entry name" value="DNA-DEPENDENT METALLOPROTEASE SPRTN"/>
    <property type="match status" value="1"/>
</dbReference>
<dbReference type="PANTHER" id="PTHR21220">
    <property type="entry name" value="DNA-DEPENDENT METALLOPROTEASE SPRTN"/>
    <property type="match status" value="1"/>
</dbReference>